<organism evidence="3 4">
    <name type="scientific">Duganella sacchari</name>
    <dbReference type="NCBI Taxonomy" id="551987"/>
    <lineage>
        <taxon>Bacteria</taxon>
        <taxon>Pseudomonadati</taxon>
        <taxon>Pseudomonadota</taxon>
        <taxon>Betaproteobacteria</taxon>
        <taxon>Burkholderiales</taxon>
        <taxon>Oxalobacteraceae</taxon>
        <taxon>Telluria group</taxon>
        <taxon>Duganella</taxon>
    </lineage>
</organism>
<dbReference type="AlphaFoldDB" id="A0A1M7R0W8"/>
<proteinExistence type="predicted"/>
<feature type="chain" id="PRO_5012929583" description="DUF4214 domain-containing protein" evidence="1">
    <location>
        <begin position="22"/>
        <end position="415"/>
    </location>
</feature>
<dbReference type="STRING" id="551987.SAMN05192549_109117"/>
<dbReference type="OrthoDB" id="8755363at2"/>
<evidence type="ECO:0000313" key="3">
    <source>
        <dbReference type="EMBL" id="SHN38399.1"/>
    </source>
</evidence>
<gene>
    <name evidence="3" type="ORF">SAMN05192549_109117</name>
</gene>
<dbReference type="EMBL" id="FRCX01000009">
    <property type="protein sequence ID" value="SHN38399.1"/>
    <property type="molecule type" value="Genomic_DNA"/>
</dbReference>
<dbReference type="PROSITE" id="PS51257">
    <property type="entry name" value="PROKAR_LIPOPROTEIN"/>
    <property type="match status" value="1"/>
</dbReference>
<accession>A0A1M7R0W8</accession>
<keyword evidence="4" id="KW-1185">Reference proteome</keyword>
<dbReference type="Gene3D" id="1.10.3130.20">
    <property type="entry name" value="Phycobilisome linker domain"/>
    <property type="match status" value="1"/>
</dbReference>
<feature type="signal peptide" evidence="1">
    <location>
        <begin position="1"/>
        <end position="21"/>
    </location>
</feature>
<dbReference type="InterPro" id="IPR025282">
    <property type="entry name" value="DUF4214"/>
</dbReference>
<name>A0A1M7R0W8_9BURK</name>
<dbReference type="RefSeq" id="WP_072787190.1">
    <property type="nucleotide sequence ID" value="NZ_FRCX01000009.1"/>
</dbReference>
<sequence length="415" mass="42644">MKQERILASVLVLLALAGCGAGTDSSSTAATASQLRQGGVRMDAGPAVNTTFSGNLSQYTISNASLTVTDNVSGQVQAVPARALLQFADATVSLDVDDGIPGQMYRLYQAAFNRVPDLAGLGAQINGMNNGLSLEQIAQNFIDSREFSDTYGALNNTAFVTQLYANVLKRAPDAAGLAFHVGNLEGTNPGGRVLSRAIVLFGFSESAENKALVADKIRNGIEYIPFGSSAPSTPATAFTANYNGSLSGGDSGTLALTVDANGALIGALHSAAFNVDMNGVTGIAAGGRFVLDLSGGGHTATLSGSFNLASGLATGTWTYGGSTAVGTFFANKKVQVVLRFPQVQAIINQRCVSCHSASLANGGVRLDTEALIRGQAARINQVAVQSTIMPQGNVTGMTADERAIIGKWISDGTPP</sequence>
<dbReference type="InterPro" id="IPR038255">
    <property type="entry name" value="PBS_linker_sf"/>
</dbReference>
<feature type="domain" description="DUF4214" evidence="2">
    <location>
        <begin position="138"/>
        <end position="212"/>
    </location>
</feature>
<protein>
    <recommendedName>
        <fullName evidence="2">DUF4214 domain-containing protein</fullName>
    </recommendedName>
</protein>
<reference evidence="4" key="1">
    <citation type="submission" date="2016-11" db="EMBL/GenBank/DDBJ databases">
        <authorList>
            <person name="Varghese N."/>
            <person name="Submissions S."/>
        </authorList>
    </citation>
    <scope>NUCLEOTIDE SEQUENCE [LARGE SCALE GENOMIC DNA]</scope>
    <source>
        <strain evidence="4">Sac-22</strain>
    </source>
</reference>
<dbReference type="Proteomes" id="UP000184339">
    <property type="component" value="Unassembled WGS sequence"/>
</dbReference>
<evidence type="ECO:0000313" key="4">
    <source>
        <dbReference type="Proteomes" id="UP000184339"/>
    </source>
</evidence>
<evidence type="ECO:0000256" key="1">
    <source>
        <dbReference type="SAM" id="SignalP"/>
    </source>
</evidence>
<keyword evidence="1" id="KW-0732">Signal</keyword>
<dbReference type="Pfam" id="PF13946">
    <property type="entry name" value="DUF4214"/>
    <property type="match status" value="1"/>
</dbReference>
<evidence type="ECO:0000259" key="2">
    <source>
        <dbReference type="Pfam" id="PF13946"/>
    </source>
</evidence>